<gene>
    <name evidence="2" type="ORF">R3P38DRAFT_2763564</name>
</gene>
<evidence type="ECO:0000313" key="3">
    <source>
        <dbReference type="Proteomes" id="UP001362999"/>
    </source>
</evidence>
<comment type="caution">
    <text evidence="2">The sequence shown here is derived from an EMBL/GenBank/DDBJ whole genome shotgun (WGS) entry which is preliminary data.</text>
</comment>
<proteinExistence type="predicted"/>
<evidence type="ECO:0000256" key="1">
    <source>
        <dbReference type="SAM" id="MobiDB-lite"/>
    </source>
</evidence>
<dbReference type="AlphaFoldDB" id="A0AAW0DJC2"/>
<feature type="compositionally biased region" description="Polar residues" evidence="1">
    <location>
        <begin position="209"/>
        <end position="218"/>
    </location>
</feature>
<reference evidence="2 3" key="1">
    <citation type="journal article" date="2024" name="J Genomics">
        <title>Draft genome sequencing and assembly of Favolaschia claudopus CIRM-BRFM 2984 isolated from oak limbs.</title>
        <authorList>
            <person name="Navarro D."/>
            <person name="Drula E."/>
            <person name="Chaduli D."/>
            <person name="Cazenave R."/>
            <person name="Ahrendt S."/>
            <person name="Wang J."/>
            <person name="Lipzen A."/>
            <person name="Daum C."/>
            <person name="Barry K."/>
            <person name="Grigoriev I.V."/>
            <person name="Favel A."/>
            <person name="Rosso M.N."/>
            <person name="Martin F."/>
        </authorList>
    </citation>
    <scope>NUCLEOTIDE SEQUENCE [LARGE SCALE GENOMIC DNA]</scope>
    <source>
        <strain evidence="2 3">CIRM-BRFM 2984</strain>
    </source>
</reference>
<evidence type="ECO:0000313" key="2">
    <source>
        <dbReference type="EMBL" id="KAK7050350.1"/>
    </source>
</evidence>
<dbReference type="Proteomes" id="UP001362999">
    <property type="component" value="Unassembled WGS sequence"/>
</dbReference>
<name>A0AAW0DJC2_9AGAR</name>
<sequence length="334" mass="37242">MFSPLAPLLPQPGLPVDRAPGPRAQSVVCHGCCLDIRLSALRTLLGRLWHTIARRRVRSGLSREPEYSWRVSGRATARLGGGELDHSDWTQLGLQSIHGRAGAFNGGGHVRRQTLGTSGDLWYLSFVYIAQAKCSFVSSSLLSSLVVDALCHQNVVCIHVTLGCLQIWSMSSTKDTHQDTRSAKCRHETARTVLAKRRNQTAADRVTPRHSTGYNGRSRMTQGWERIHDECDRTKSIAPQTENESFPRKDAGHKECSTAKNEVEMLKASAADASDNGRELDRRYRKHVLCWRNKNVDRHTYTEFGPTLEGPPSRLSASFAAAGHEHRQIGRMVR</sequence>
<feature type="region of interest" description="Disordered" evidence="1">
    <location>
        <begin position="198"/>
        <end position="218"/>
    </location>
</feature>
<dbReference type="EMBL" id="JAWWNJ010000008">
    <property type="protein sequence ID" value="KAK7050350.1"/>
    <property type="molecule type" value="Genomic_DNA"/>
</dbReference>
<accession>A0AAW0DJC2</accession>
<protein>
    <submittedName>
        <fullName evidence="2">Uncharacterized protein</fullName>
    </submittedName>
</protein>
<organism evidence="2 3">
    <name type="scientific">Favolaschia claudopus</name>
    <dbReference type="NCBI Taxonomy" id="2862362"/>
    <lineage>
        <taxon>Eukaryota</taxon>
        <taxon>Fungi</taxon>
        <taxon>Dikarya</taxon>
        <taxon>Basidiomycota</taxon>
        <taxon>Agaricomycotina</taxon>
        <taxon>Agaricomycetes</taxon>
        <taxon>Agaricomycetidae</taxon>
        <taxon>Agaricales</taxon>
        <taxon>Marasmiineae</taxon>
        <taxon>Mycenaceae</taxon>
        <taxon>Favolaschia</taxon>
    </lineage>
</organism>
<keyword evidence="3" id="KW-1185">Reference proteome</keyword>